<dbReference type="FunFam" id="3.40.50.300:FF:000005">
    <property type="entry name" value="ATP-dependent Clp protease ATP-binding subunit ClpX"/>
    <property type="match status" value="1"/>
</dbReference>
<evidence type="ECO:0000256" key="4">
    <source>
        <dbReference type="ARBA" id="ARBA00022840"/>
    </source>
</evidence>
<dbReference type="SMART" id="SM00994">
    <property type="entry name" value="zf-C4_ClpX"/>
    <property type="match status" value="1"/>
</dbReference>
<dbReference type="eggNOG" id="COG1219">
    <property type="taxonomic scope" value="Bacteria"/>
</dbReference>
<dbReference type="GO" id="GO:0051301">
    <property type="term" value="P:cell division"/>
    <property type="evidence" value="ECO:0007669"/>
    <property type="project" value="TreeGrafter"/>
</dbReference>
<dbReference type="GO" id="GO:0008270">
    <property type="term" value="F:zinc ion binding"/>
    <property type="evidence" value="ECO:0007669"/>
    <property type="project" value="UniProtKB-UniRule"/>
</dbReference>
<dbReference type="InterPro" id="IPR027417">
    <property type="entry name" value="P-loop_NTPase"/>
</dbReference>
<name>A0A081NBZ7_9GAMM</name>
<dbReference type="InterPro" id="IPR010603">
    <property type="entry name" value="Znf_CppX_C4"/>
</dbReference>
<dbReference type="InterPro" id="IPR059188">
    <property type="entry name" value="Znf_CLPX-like"/>
</dbReference>
<dbReference type="Gene3D" id="6.20.220.10">
    <property type="entry name" value="ClpX chaperone, C4-type zinc finger domain"/>
    <property type="match status" value="1"/>
</dbReference>
<dbReference type="GO" id="GO:0046983">
    <property type="term" value="F:protein dimerization activity"/>
    <property type="evidence" value="ECO:0007669"/>
    <property type="project" value="UniProtKB-UniRule"/>
</dbReference>
<comment type="function">
    <text evidence="6">ATP-dependent specificity component of the Clp protease. It directs the protease to specific substrates. Can perform chaperone functions in the absence of ClpP.</text>
</comment>
<evidence type="ECO:0000256" key="1">
    <source>
        <dbReference type="ARBA" id="ARBA00022723"/>
    </source>
</evidence>
<keyword evidence="2 6" id="KW-0547">Nucleotide-binding</keyword>
<evidence type="ECO:0000259" key="8">
    <source>
        <dbReference type="PROSITE" id="PS51902"/>
    </source>
</evidence>
<feature type="binding site" evidence="6 7">
    <location>
        <position position="21"/>
    </location>
    <ligand>
        <name>Zn(2+)</name>
        <dbReference type="ChEBI" id="CHEBI:29105"/>
    </ligand>
</feature>
<dbReference type="Pfam" id="PF06689">
    <property type="entry name" value="zf-C4_ClpX"/>
    <property type="match status" value="1"/>
</dbReference>
<dbReference type="SMART" id="SM01086">
    <property type="entry name" value="ClpB_D2-small"/>
    <property type="match status" value="1"/>
</dbReference>
<sequence>MTDETSGKGEDNGKLLYCSFCGKSQHEVRKLIAGPSVFICDECVDLCNDIIREEIQDSDTETSSDQLPTPREIKAILDEYVIGQPRAKKVLSVAVYNHYKRLRFGDDKASESKDKNKNDVELGKSNIMLLGPTGSGKTLLAETLARLLNVPFTMADATTLTEAGYVGEDVENIIQKLLQKCDYDVEKAQMGIVYIDEIDKISRKSDNPSITRDVSGEGVQQALLKLIEGTVASVPPQGGRKHPQQEFLQVDTSNILFICGGAFAGLDKVIRDRTDKTSIGFSAEVKSKDDKKDLGETFKEVEPEDLVKFGLIPEFIGRLPVIATLEELDEDALVQILTEPKNALTKQYRKLFEMESVDVDFRDDALRAVAKKAMERKTGARGLRSILEGVLLDTMYDIPSEDTVSKVVIDASVIEGKSEPLLIYENTEAKALPDNG</sequence>
<dbReference type="SMART" id="SM00382">
    <property type="entry name" value="AAA"/>
    <property type="match status" value="1"/>
</dbReference>
<protein>
    <recommendedName>
        <fullName evidence="6">ATP-dependent Clp protease ATP-binding subunit ClpX</fullName>
    </recommendedName>
</protein>
<dbReference type="PROSITE" id="PS51902">
    <property type="entry name" value="CLPX_ZB"/>
    <property type="match status" value="1"/>
</dbReference>
<dbReference type="Pfam" id="PF10431">
    <property type="entry name" value="ClpB_D2-small"/>
    <property type="match status" value="1"/>
</dbReference>
<keyword evidence="9" id="KW-0378">Hydrolase</keyword>
<dbReference type="HAMAP" id="MF_00175">
    <property type="entry name" value="ClpX"/>
    <property type="match status" value="1"/>
</dbReference>
<comment type="caution">
    <text evidence="9">The sequence shown here is derived from an EMBL/GenBank/DDBJ whole genome shotgun (WGS) entry which is preliminary data.</text>
</comment>
<keyword evidence="10" id="KW-1185">Reference proteome</keyword>
<keyword evidence="4 6" id="KW-0067">ATP-binding</keyword>
<dbReference type="SUPFAM" id="SSF52540">
    <property type="entry name" value="P-loop containing nucleoside triphosphate hydrolases"/>
    <property type="match status" value="1"/>
</dbReference>
<dbReference type="PANTHER" id="PTHR48102:SF7">
    <property type="entry name" value="ATP-DEPENDENT CLP PROTEASE ATP-BINDING SUBUNIT CLPX-LIKE, MITOCHONDRIAL"/>
    <property type="match status" value="1"/>
</dbReference>
<dbReference type="NCBIfam" id="NF003745">
    <property type="entry name" value="PRK05342.1"/>
    <property type="match status" value="1"/>
</dbReference>
<dbReference type="Gene3D" id="3.40.50.300">
    <property type="entry name" value="P-loop containing nucleotide triphosphate hydrolases"/>
    <property type="match status" value="1"/>
</dbReference>
<comment type="subunit">
    <text evidence="6">Component of the ClpX-ClpP complex. Forms a hexameric ring that, in the presence of ATP, binds to fourteen ClpP subunits assembled into a disk-like structure with a central cavity, resembling the structure of eukaryotic proteasomes.</text>
</comment>
<evidence type="ECO:0000313" key="9">
    <source>
        <dbReference type="EMBL" id="KEQ15970.1"/>
    </source>
</evidence>
<dbReference type="InterPro" id="IPR003593">
    <property type="entry name" value="AAA+_ATPase"/>
</dbReference>
<dbReference type="InterPro" id="IPR046425">
    <property type="entry name" value="ClpX_bact"/>
</dbReference>
<dbReference type="EMBL" id="JOKG01000001">
    <property type="protein sequence ID" value="KEQ15970.1"/>
    <property type="molecule type" value="Genomic_DNA"/>
</dbReference>
<dbReference type="AlphaFoldDB" id="A0A081NBZ7"/>
<keyword evidence="9" id="KW-0645">Protease</keyword>
<dbReference type="SUPFAM" id="SSF57716">
    <property type="entry name" value="Glucocorticoid receptor-like (DNA-binding domain)"/>
    <property type="match status" value="1"/>
</dbReference>
<dbReference type="FunFam" id="1.10.8.60:FF:000002">
    <property type="entry name" value="ATP-dependent Clp protease ATP-binding subunit ClpX"/>
    <property type="match status" value="1"/>
</dbReference>
<comment type="similarity">
    <text evidence="6 7">Belongs to the ClpX chaperone family.</text>
</comment>
<dbReference type="InterPro" id="IPR019489">
    <property type="entry name" value="Clp_ATPase_C"/>
</dbReference>
<dbReference type="GO" id="GO:0008233">
    <property type="term" value="F:peptidase activity"/>
    <property type="evidence" value="ECO:0007669"/>
    <property type="project" value="UniProtKB-KW"/>
</dbReference>
<dbReference type="GO" id="GO:0016887">
    <property type="term" value="F:ATP hydrolysis activity"/>
    <property type="evidence" value="ECO:0007669"/>
    <property type="project" value="InterPro"/>
</dbReference>
<proteinExistence type="inferred from homology"/>
<dbReference type="InterPro" id="IPR038366">
    <property type="entry name" value="Znf_CppX_C4_sf"/>
</dbReference>
<evidence type="ECO:0000256" key="6">
    <source>
        <dbReference type="HAMAP-Rule" id="MF_00175"/>
    </source>
</evidence>
<evidence type="ECO:0000256" key="7">
    <source>
        <dbReference type="PROSITE-ProRule" id="PRU01250"/>
    </source>
</evidence>
<dbReference type="GO" id="GO:0005524">
    <property type="term" value="F:ATP binding"/>
    <property type="evidence" value="ECO:0007669"/>
    <property type="project" value="UniProtKB-UniRule"/>
</dbReference>
<dbReference type="GO" id="GO:0009376">
    <property type="term" value="C:HslUV protease complex"/>
    <property type="evidence" value="ECO:0007669"/>
    <property type="project" value="TreeGrafter"/>
</dbReference>
<feature type="domain" description="ClpX-type ZB" evidence="8">
    <location>
        <begin position="6"/>
        <end position="59"/>
    </location>
</feature>
<feature type="binding site" evidence="6">
    <location>
        <begin position="132"/>
        <end position="139"/>
    </location>
    <ligand>
        <name>ATP</name>
        <dbReference type="ChEBI" id="CHEBI:30616"/>
    </ligand>
</feature>
<dbReference type="GO" id="GO:0051082">
    <property type="term" value="F:unfolded protein binding"/>
    <property type="evidence" value="ECO:0007669"/>
    <property type="project" value="UniProtKB-UniRule"/>
</dbReference>
<keyword evidence="5 6" id="KW-0143">Chaperone</keyword>
<dbReference type="Pfam" id="PF07724">
    <property type="entry name" value="AAA_2"/>
    <property type="match status" value="1"/>
</dbReference>
<dbReference type="InterPro" id="IPR004487">
    <property type="entry name" value="Clp_protease_ATP-bd_su_ClpX"/>
</dbReference>
<dbReference type="PANTHER" id="PTHR48102">
    <property type="entry name" value="ATP-DEPENDENT CLP PROTEASE ATP-BINDING SUBUNIT CLPX-LIKE, MITOCHONDRIAL-RELATED"/>
    <property type="match status" value="1"/>
</dbReference>
<feature type="binding site" evidence="6 7">
    <location>
        <position position="18"/>
    </location>
    <ligand>
        <name>Zn(2+)</name>
        <dbReference type="ChEBI" id="CHEBI:29105"/>
    </ligand>
</feature>
<accession>A0A081NBZ7</accession>
<dbReference type="Gene3D" id="1.10.8.60">
    <property type="match status" value="1"/>
</dbReference>
<dbReference type="GO" id="GO:0051603">
    <property type="term" value="P:proteolysis involved in protein catabolic process"/>
    <property type="evidence" value="ECO:0007669"/>
    <property type="project" value="TreeGrafter"/>
</dbReference>
<evidence type="ECO:0000313" key="10">
    <source>
        <dbReference type="Proteomes" id="UP000028006"/>
    </source>
</evidence>
<dbReference type="Proteomes" id="UP000028006">
    <property type="component" value="Unassembled WGS sequence"/>
</dbReference>
<evidence type="ECO:0000256" key="5">
    <source>
        <dbReference type="ARBA" id="ARBA00023186"/>
    </source>
</evidence>
<organism evidence="9 10">
    <name type="scientific">Endozoicomonas montiporae</name>
    <dbReference type="NCBI Taxonomy" id="1027273"/>
    <lineage>
        <taxon>Bacteria</taxon>
        <taxon>Pseudomonadati</taxon>
        <taxon>Pseudomonadota</taxon>
        <taxon>Gammaproteobacteria</taxon>
        <taxon>Oceanospirillales</taxon>
        <taxon>Endozoicomonadaceae</taxon>
        <taxon>Endozoicomonas</taxon>
    </lineage>
</organism>
<feature type="binding site" evidence="6 7">
    <location>
        <position position="40"/>
    </location>
    <ligand>
        <name>Zn(2+)</name>
        <dbReference type="ChEBI" id="CHEBI:29105"/>
    </ligand>
</feature>
<dbReference type="CDD" id="cd19497">
    <property type="entry name" value="RecA-like_ClpX"/>
    <property type="match status" value="1"/>
</dbReference>
<dbReference type="RefSeq" id="WP_034873232.1">
    <property type="nucleotide sequence ID" value="NZ_JOKG01000001.1"/>
</dbReference>
<reference evidence="9 10" key="1">
    <citation type="submission" date="2014-06" db="EMBL/GenBank/DDBJ databases">
        <title>Whole Genome Sequences of Three Symbiotic Endozoicomonas Bacteria.</title>
        <authorList>
            <person name="Neave M.J."/>
            <person name="Apprill A."/>
            <person name="Voolstra C.R."/>
        </authorList>
    </citation>
    <scope>NUCLEOTIDE SEQUENCE [LARGE SCALE GENOMIC DNA]</scope>
    <source>
        <strain evidence="9 10">LMG 24815</strain>
    </source>
</reference>
<gene>
    <name evidence="6" type="primary">clpX</name>
    <name evidence="9" type="ORF">GZ77_05675</name>
</gene>
<feature type="binding site" evidence="6 7">
    <location>
        <position position="43"/>
    </location>
    <ligand>
        <name>Zn(2+)</name>
        <dbReference type="ChEBI" id="CHEBI:29105"/>
    </ligand>
</feature>
<keyword evidence="1 6" id="KW-0479">Metal-binding</keyword>
<evidence type="ECO:0000256" key="2">
    <source>
        <dbReference type="ARBA" id="ARBA00022741"/>
    </source>
</evidence>
<dbReference type="NCBIfam" id="TIGR00382">
    <property type="entry name" value="clpX"/>
    <property type="match status" value="1"/>
</dbReference>
<dbReference type="InterPro" id="IPR050052">
    <property type="entry name" value="ATP-dep_Clp_protease_ClpX"/>
</dbReference>
<dbReference type="InterPro" id="IPR003959">
    <property type="entry name" value="ATPase_AAA_core"/>
</dbReference>
<dbReference type="GO" id="GO:0140662">
    <property type="term" value="F:ATP-dependent protein folding chaperone"/>
    <property type="evidence" value="ECO:0007669"/>
    <property type="project" value="InterPro"/>
</dbReference>
<keyword evidence="3 6" id="KW-0862">Zinc</keyword>
<evidence type="ECO:0000256" key="3">
    <source>
        <dbReference type="ARBA" id="ARBA00022833"/>
    </source>
</evidence>